<dbReference type="EMBL" id="VUJU01000790">
    <property type="protein sequence ID" value="KAF0768339.1"/>
    <property type="molecule type" value="Genomic_DNA"/>
</dbReference>
<dbReference type="PANTHER" id="PTHR46492">
    <property type="entry name" value="DYNEIN ASSEMBLY FACTOR 4, AXONEMAL"/>
    <property type="match status" value="1"/>
</dbReference>
<dbReference type="GO" id="GO:0036158">
    <property type="term" value="P:outer dynein arm assembly"/>
    <property type="evidence" value="ECO:0007669"/>
    <property type="project" value="TreeGrafter"/>
</dbReference>
<dbReference type="InterPro" id="IPR007052">
    <property type="entry name" value="CS_dom"/>
</dbReference>
<name>A0A6G0ZC89_APHCR</name>
<feature type="non-terminal residue" evidence="2">
    <location>
        <position position="351"/>
    </location>
</feature>
<dbReference type="GO" id="GO:0003341">
    <property type="term" value="P:cilium movement"/>
    <property type="evidence" value="ECO:0007669"/>
    <property type="project" value="TreeGrafter"/>
</dbReference>
<dbReference type="SUPFAM" id="SSF49764">
    <property type="entry name" value="HSP20-like chaperones"/>
    <property type="match status" value="2"/>
</dbReference>
<dbReference type="OrthoDB" id="348005at2759"/>
<gene>
    <name evidence="2" type="ORF">FWK35_00002314</name>
</gene>
<dbReference type="AlphaFoldDB" id="A0A6G0ZC89"/>
<keyword evidence="3" id="KW-1185">Reference proteome</keyword>
<reference evidence="2 3" key="1">
    <citation type="submission" date="2019-08" db="EMBL/GenBank/DDBJ databases">
        <title>Whole genome of Aphis craccivora.</title>
        <authorList>
            <person name="Voronova N.V."/>
            <person name="Shulinski R.S."/>
            <person name="Bandarenka Y.V."/>
            <person name="Zhorov D.G."/>
            <person name="Warner D."/>
        </authorList>
    </citation>
    <scope>NUCLEOTIDE SEQUENCE [LARGE SCALE GENOMIC DNA]</scope>
    <source>
        <strain evidence="2">180601</strain>
        <tissue evidence="2">Whole Body</tissue>
    </source>
</reference>
<dbReference type="Gene3D" id="2.60.40.790">
    <property type="match status" value="1"/>
</dbReference>
<evidence type="ECO:0000313" key="3">
    <source>
        <dbReference type="Proteomes" id="UP000478052"/>
    </source>
</evidence>
<sequence>MPIIIKDFSWWQTECKLFLQIQIPHVSQKNADILTSNKYLKLKLKNGWTDLAYFALKLFVEVHRRFKRRRRPDLGRCSQSNVRRTTSRANRTDDYTYQENSHIALKIDNEIDRLRIRAQHQQQISCLPHIFEAILWDEINEEYSKCTFDNGSVLFELQKKNSVHWECLALKKSKEELKKLKCEILNNIIQERQNKSKQKAVLKTERDRLAVKEQIDFENKEHQLIQSIRDEEKEKVLKELSTWKTKTEIKHDERKDNKNNKDIFSTDEPLKIYEIENEPTECINQLPSPRTFKTIEINFTPRHFTTPSRESTKADEQEWLKKQTAARRAAGFVEEDLRPEEHDPEWCLQKG</sequence>
<dbReference type="Proteomes" id="UP000478052">
    <property type="component" value="Unassembled WGS sequence"/>
</dbReference>
<dbReference type="InterPro" id="IPR008978">
    <property type="entry name" value="HSP20-like_chaperone"/>
</dbReference>
<feature type="domain" description="CS" evidence="1">
    <location>
        <begin position="3"/>
        <end position="169"/>
    </location>
</feature>
<organism evidence="2 3">
    <name type="scientific">Aphis craccivora</name>
    <name type="common">Cowpea aphid</name>
    <dbReference type="NCBI Taxonomy" id="307492"/>
    <lineage>
        <taxon>Eukaryota</taxon>
        <taxon>Metazoa</taxon>
        <taxon>Ecdysozoa</taxon>
        <taxon>Arthropoda</taxon>
        <taxon>Hexapoda</taxon>
        <taxon>Insecta</taxon>
        <taxon>Pterygota</taxon>
        <taxon>Neoptera</taxon>
        <taxon>Paraneoptera</taxon>
        <taxon>Hemiptera</taxon>
        <taxon>Sternorrhyncha</taxon>
        <taxon>Aphidomorpha</taxon>
        <taxon>Aphidoidea</taxon>
        <taxon>Aphididae</taxon>
        <taxon>Aphidini</taxon>
        <taxon>Aphis</taxon>
        <taxon>Aphis</taxon>
    </lineage>
</organism>
<dbReference type="PROSITE" id="PS51203">
    <property type="entry name" value="CS"/>
    <property type="match status" value="1"/>
</dbReference>
<dbReference type="PANTHER" id="PTHR46492:SF1">
    <property type="entry name" value="DYNEIN AXONEMAL ASSEMBLY FACTOR 4"/>
    <property type="match status" value="1"/>
</dbReference>
<evidence type="ECO:0000259" key="1">
    <source>
        <dbReference type="PROSITE" id="PS51203"/>
    </source>
</evidence>
<comment type="caution">
    <text evidence="2">The sequence shown here is derived from an EMBL/GenBank/DDBJ whole genome shotgun (WGS) entry which is preliminary data.</text>
</comment>
<accession>A0A6G0ZC89</accession>
<dbReference type="GO" id="GO:0036159">
    <property type="term" value="P:inner dynein arm assembly"/>
    <property type="evidence" value="ECO:0007669"/>
    <property type="project" value="TreeGrafter"/>
</dbReference>
<evidence type="ECO:0000313" key="2">
    <source>
        <dbReference type="EMBL" id="KAF0768339.1"/>
    </source>
</evidence>
<protein>
    <submittedName>
        <fullName evidence="2">Dynein assembly factor 4, axonemal-like</fullName>
    </submittedName>
</protein>
<dbReference type="InterPro" id="IPR052004">
    <property type="entry name" value="Dynein_assembly_factor_4"/>
</dbReference>
<proteinExistence type="predicted"/>